<dbReference type="Proteomes" id="UP000286746">
    <property type="component" value="Unassembled WGS sequence"/>
</dbReference>
<organism evidence="1 2">
    <name type="scientific">Streptomyces paromomycinus</name>
    <name type="common">Streptomyces rimosus subsp. paromomycinus</name>
    <dbReference type="NCBI Taxonomy" id="92743"/>
    <lineage>
        <taxon>Bacteria</taxon>
        <taxon>Bacillati</taxon>
        <taxon>Actinomycetota</taxon>
        <taxon>Actinomycetes</taxon>
        <taxon>Kitasatosporales</taxon>
        <taxon>Streptomycetaceae</taxon>
        <taxon>Streptomyces</taxon>
    </lineage>
</organism>
<comment type="caution">
    <text evidence="1">The sequence shown here is derived from an EMBL/GenBank/DDBJ whole genome shotgun (WGS) entry which is preliminary data.</text>
</comment>
<gene>
    <name evidence="1" type="ORF">GKJPGBOP_07280</name>
</gene>
<evidence type="ECO:0000313" key="2">
    <source>
        <dbReference type="Proteomes" id="UP000286746"/>
    </source>
</evidence>
<accession>A0A401WDZ9</accession>
<reference evidence="1 2" key="1">
    <citation type="submission" date="2018-11" db="EMBL/GenBank/DDBJ databases">
        <title>Whole genome sequence of Streptomyces paromomycinus NBRC 15454(T).</title>
        <authorList>
            <person name="Komaki H."/>
            <person name="Tamura T."/>
        </authorList>
    </citation>
    <scope>NUCLEOTIDE SEQUENCE [LARGE SCALE GENOMIC DNA]</scope>
    <source>
        <strain evidence="1 2">NBRC 15454</strain>
    </source>
</reference>
<dbReference type="EMBL" id="BHZD01000001">
    <property type="protein sequence ID" value="GCD47510.1"/>
    <property type="molecule type" value="Genomic_DNA"/>
</dbReference>
<keyword evidence="2" id="KW-1185">Reference proteome</keyword>
<name>A0A401WDZ9_STREY</name>
<protein>
    <submittedName>
        <fullName evidence="1">Uncharacterized protein</fullName>
    </submittedName>
</protein>
<dbReference type="AlphaFoldDB" id="A0A401WDZ9"/>
<evidence type="ECO:0000313" key="1">
    <source>
        <dbReference type="EMBL" id="GCD47510.1"/>
    </source>
</evidence>
<sequence length="106" mass="11207">MSTRRSGATDLVTEERTLSAGAALLGLARGTVLGRAAAALLACALAEQLCKQLHGRFPLNETDPPVGQDEPSMHTPADPDILLTSVAFTQFPPRTTRTVRRPPATS</sequence>
<proteinExistence type="predicted"/>